<accession>A0AAD4QJI2</accession>
<evidence type="ECO:0000313" key="1">
    <source>
        <dbReference type="EMBL" id="KAI0292087.1"/>
    </source>
</evidence>
<protein>
    <submittedName>
        <fullName evidence="1">Uncharacterized protein</fullName>
    </submittedName>
</protein>
<reference evidence="1" key="1">
    <citation type="journal article" date="2022" name="New Phytol.">
        <title>Evolutionary transition to the ectomycorrhizal habit in the genomes of a hyperdiverse lineage of mushroom-forming fungi.</title>
        <authorList>
            <person name="Looney B."/>
            <person name="Miyauchi S."/>
            <person name="Morin E."/>
            <person name="Drula E."/>
            <person name="Courty P.E."/>
            <person name="Kohler A."/>
            <person name="Kuo A."/>
            <person name="LaButti K."/>
            <person name="Pangilinan J."/>
            <person name="Lipzen A."/>
            <person name="Riley R."/>
            <person name="Andreopoulos W."/>
            <person name="He G."/>
            <person name="Johnson J."/>
            <person name="Nolan M."/>
            <person name="Tritt A."/>
            <person name="Barry K.W."/>
            <person name="Grigoriev I.V."/>
            <person name="Nagy L.G."/>
            <person name="Hibbett D."/>
            <person name="Henrissat B."/>
            <person name="Matheny P.B."/>
            <person name="Labbe J."/>
            <person name="Martin F.M."/>
        </authorList>
    </citation>
    <scope>NUCLEOTIDE SEQUENCE</scope>
    <source>
        <strain evidence="1">BPL690</strain>
    </source>
</reference>
<keyword evidence="2" id="KW-1185">Reference proteome</keyword>
<dbReference type="Proteomes" id="UP001203297">
    <property type="component" value="Unassembled WGS sequence"/>
</dbReference>
<dbReference type="EMBL" id="WTXG01000133">
    <property type="protein sequence ID" value="KAI0292087.1"/>
    <property type="molecule type" value="Genomic_DNA"/>
</dbReference>
<dbReference type="AlphaFoldDB" id="A0AAD4QJI2"/>
<proteinExistence type="predicted"/>
<name>A0AAD4QJI2_9AGAM</name>
<gene>
    <name evidence="1" type="ORF">B0F90DRAFT_299552</name>
</gene>
<evidence type="ECO:0000313" key="2">
    <source>
        <dbReference type="Proteomes" id="UP001203297"/>
    </source>
</evidence>
<sequence length="148" mass="17027">MLLVRWLPLLRTVGRVSITPFESRLCRFARMSCQLVRVDSNKTCNEMTGGTNVNLPLHFLETNVGGICGRVFEQAPGVPCNVMACRNYLLQTKRDGGRRQECLGAIRDRFFPYTFSFHHIRSSPSTTFYFWSIVKRNKFPVSIFLQCP</sequence>
<comment type="caution">
    <text evidence="1">The sequence shown here is derived from an EMBL/GenBank/DDBJ whole genome shotgun (WGS) entry which is preliminary data.</text>
</comment>
<organism evidence="1 2">
    <name type="scientific">Multifurca ochricompacta</name>
    <dbReference type="NCBI Taxonomy" id="376703"/>
    <lineage>
        <taxon>Eukaryota</taxon>
        <taxon>Fungi</taxon>
        <taxon>Dikarya</taxon>
        <taxon>Basidiomycota</taxon>
        <taxon>Agaricomycotina</taxon>
        <taxon>Agaricomycetes</taxon>
        <taxon>Russulales</taxon>
        <taxon>Russulaceae</taxon>
        <taxon>Multifurca</taxon>
    </lineage>
</organism>